<reference evidence="1" key="2">
    <citation type="journal article" date="2015" name="Data Brief">
        <title>Shoot transcriptome of the giant reed, Arundo donax.</title>
        <authorList>
            <person name="Barrero R.A."/>
            <person name="Guerrero F.D."/>
            <person name="Moolhuijzen P."/>
            <person name="Goolsby J.A."/>
            <person name="Tidwell J."/>
            <person name="Bellgard S.E."/>
            <person name="Bellgard M.I."/>
        </authorList>
    </citation>
    <scope>NUCLEOTIDE SEQUENCE</scope>
    <source>
        <tissue evidence="1">Shoot tissue taken approximately 20 cm above the soil surface</tissue>
    </source>
</reference>
<dbReference type="EMBL" id="GBRH01184227">
    <property type="protein sequence ID" value="JAE13669.1"/>
    <property type="molecule type" value="Transcribed_RNA"/>
</dbReference>
<proteinExistence type="predicted"/>
<protein>
    <submittedName>
        <fullName evidence="1">Uncharacterized protein</fullName>
    </submittedName>
</protein>
<sequence length="20" mass="2422">MSNKDNQKGKIMHLYFIQLL</sequence>
<name>A0A0A9FR20_ARUDO</name>
<reference evidence="1" key="1">
    <citation type="submission" date="2014-09" db="EMBL/GenBank/DDBJ databases">
        <authorList>
            <person name="Magalhaes I.L.F."/>
            <person name="Oliveira U."/>
            <person name="Santos F.R."/>
            <person name="Vidigal T.H.D.A."/>
            <person name="Brescovit A.D."/>
            <person name="Santos A.J."/>
        </authorList>
    </citation>
    <scope>NUCLEOTIDE SEQUENCE</scope>
    <source>
        <tissue evidence="1">Shoot tissue taken approximately 20 cm above the soil surface</tissue>
    </source>
</reference>
<accession>A0A0A9FR20</accession>
<dbReference type="AlphaFoldDB" id="A0A0A9FR20"/>
<evidence type="ECO:0000313" key="1">
    <source>
        <dbReference type="EMBL" id="JAE13669.1"/>
    </source>
</evidence>
<organism evidence="1">
    <name type="scientific">Arundo donax</name>
    <name type="common">Giant reed</name>
    <name type="synonym">Donax arundinaceus</name>
    <dbReference type="NCBI Taxonomy" id="35708"/>
    <lineage>
        <taxon>Eukaryota</taxon>
        <taxon>Viridiplantae</taxon>
        <taxon>Streptophyta</taxon>
        <taxon>Embryophyta</taxon>
        <taxon>Tracheophyta</taxon>
        <taxon>Spermatophyta</taxon>
        <taxon>Magnoliopsida</taxon>
        <taxon>Liliopsida</taxon>
        <taxon>Poales</taxon>
        <taxon>Poaceae</taxon>
        <taxon>PACMAD clade</taxon>
        <taxon>Arundinoideae</taxon>
        <taxon>Arundineae</taxon>
        <taxon>Arundo</taxon>
    </lineage>
</organism>